<reference evidence="2" key="2">
    <citation type="journal article" date="2017" name="J. Anim. Genet.">
        <title>Multiple reference genome sequences of hot pepper reveal the massive evolution of plant disease resistance genes by retroduplication.</title>
        <authorList>
            <person name="Kim S."/>
            <person name="Park J."/>
            <person name="Yeom S.-I."/>
            <person name="Kim Y.-M."/>
            <person name="Seo E."/>
            <person name="Kim K.-T."/>
            <person name="Kim M.-S."/>
            <person name="Lee J.M."/>
            <person name="Cheong K."/>
            <person name="Shin H.-S."/>
            <person name="Kim S.-B."/>
            <person name="Han K."/>
            <person name="Lee J."/>
            <person name="Park M."/>
            <person name="Lee H.-A."/>
            <person name="Lee H.-Y."/>
            <person name="Lee Y."/>
            <person name="Oh S."/>
            <person name="Lee J.H."/>
            <person name="Choi E."/>
            <person name="Choi E."/>
            <person name="Lee S.E."/>
            <person name="Jeon J."/>
            <person name="Kim H."/>
            <person name="Choi G."/>
            <person name="Song H."/>
            <person name="Lee J."/>
            <person name="Lee S.-C."/>
            <person name="Kwon J.-K."/>
            <person name="Lee H.-Y."/>
            <person name="Koo N."/>
            <person name="Hong Y."/>
            <person name="Kim R.W."/>
            <person name="Kang W.-H."/>
            <person name="Huh J.H."/>
            <person name="Kang B.-C."/>
            <person name="Yang T.-J."/>
            <person name="Lee Y.-H."/>
            <person name="Bennetzen J.L."/>
            <person name="Choi D."/>
        </authorList>
    </citation>
    <scope>NUCLEOTIDE SEQUENCE [LARGE SCALE GENOMIC DNA]</scope>
    <source>
        <strain evidence="2">cv. PBC81</strain>
    </source>
</reference>
<dbReference type="PANTHER" id="PTHR24121:SF22">
    <property type="entry name" value="PROTEIN ACCELERATED CELL DEATH 6-LIKE"/>
    <property type="match status" value="1"/>
</dbReference>
<dbReference type="AlphaFoldDB" id="A0A2G2W4A3"/>
<protein>
    <recommendedName>
        <fullName evidence="3">Ankyrin repeat-containing protein</fullName>
    </recommendedName>
</protein>
<accession>A0A2G2W4A3</accession>
<dbReference type="OrthoDB" id="1847170at2759"/>
<comment type="caution">
    <text evidence="1">The sequence shown here is derived from an EMBL/GenBank/DDBJ whole genome shotgun (WGS) entry which is preliminary data.</text>
</comment>
<organism evidence="1 2">
    <name type="scientific">Capsicum baccatum</name>
    <name type="common">Peruvian pepper</name>
    <dbReference type="NCBI Taxonomy" id="33114"/>
    <lineage>
        <taxon>Eukaryota</taxon>
        <taxon>Viridiplantae</taxon>
        <taxon>Streptophyta</taxon>
        <taxon>Embryophyta</taxon>
        <taxon>Tracheophyta</taxon>
        <taxon>Spermatophyta</taxon>
        <taxon>Magnoliopsida</taxon>
        <taxon>eudicotyledons</taxon>
        <taxon>Gunneridae</taxon>
        <taxon>Pentapetalae</taxon>
        <taxon>asterids</taxon>
        <taxon>lamiids</taxon>
        <taxon>Solanales</taxon>
        <taxon>Solanaceae</taxon>
        <taxon>Solanoideae</taxon>
        <taxon>Capsiceae</taxon>
        <taxon>Capsicum</taxon>
    </lineage>
</organism>
<evidence type="ECO:0008006" key="3">
    <source>
        <dbReference type="Google" id="ProtNLM"/>
    </source>
</evidence>
<reference evidence="1 2" key="1">
    <citation type="journal article" date="2017" name="Genome Biol.">
        <title>New reference genome sequences of hot pepper reveal the massive evolution of plant disease-resistance genes by retroduplication.</title>
        <authorList>
            <person name="Kim S."/>
            <person name="Park J."/>
            <person name="Yeom S.I."/>
            <person name="Kim Y.M."/>
            <person name="Seo E."/>
            <person name="Kim K.T."/>
            <person name="Kim M.S."/>
            <person name="Lee J.M."/>
            <person name="Cheong K."/>
            <person name="Shin H.S."/>
            <person name="Kim S.B."/>
            <person name="Han K."/>
            <person name="Lee J."/>
            <person name="Park M."/>
            <person name="Lee H.A."/>
            <person name="Lee H.Y."/>
            <person name="Lee Y."/>
            <person name="Oh S."/>
            <person name="Lee J.H."/>
            <person name="Choi E."/>
            <person name="Choi E."/>
            <person name="Lee S.E."/>
            <person name="Jeon J."/>
            <person name="Kim H."/>
            <person name="Choi G."/>
            <person name="Song H."/>
            <person name="Lee J."/>
            <person name="Lee S.C."/>
            <person name="Kwon J.K."/>
            <person name="Lee H.Y."/>
            <person name="Koo N."/>
            <person name="Hong Y."/>
            <person name="Kim R.W."/>
            <person name="Kang W.H."/>
            <person name="Huh J.H."/>
            <person name="Kang B.C."/>
            <person name="Yang T.J."/>
            <person name="Lee Y.H."/>
            <person name="Bennetzen J.L."/>
            <person name="Choi D."/>
        </authorList>
    </citation>
    <scope>NUCLEOTIDE SEQUENCE [LARGE SCALE GENOMIC DNA]</scope>
    <source>
        <strain evidence="2">cv. PBC81</strain>
    </source>
</reference>
<keyword evidence="2" id="KW-1185">Reference proteome</keyword>
<dbReference type="SUPFAM" id="SSF48403">
    <property type="entry name" value="Ankyrin repeat"/>
    <property type="match status" value="1"/>
</dbReference>
<gene>
    <name evidence="1" type="ORF">CQW23_18908</name>
</gene>
<dbReference type="Proteomes" id="UP000224567">
    <property type="component" value="Unassembled WGS sequence"/>
</dbReference>
<dbReference type="PANTHER" id="PTHR24121">
    <property type="entry name" value="NO MECHANORECEPTOR POTENTIAL C, ISOFORM D-RELATED"/>
    <property type="match status" value="1"/>
</dbReference>
<evidence type="ECO:0000313" key="1">
    <source>
        <dbReference type="EMBL" id="PHT40054.1"/>
    </source>
</evidence>
<dbReference type="Gene3D" id="1.25.40.20">
    <property type="entry name" value="Ankyrin repeat-containing domain"/>
    <property type="match status" value="1"/>
</dbReference>
<dbReference type="EMBL" id="MLFT02000008">
    <property type="protein sequence ID" value="PHT40054.1"/>
    <property type="molecule type" value="Genomic_DNA"/>
</dbReference>
<proteinExistence type="predicted"/>
<sequence>MSSEQENEGKTEVVRVLLKFVVEDHDIEKKLMRMTDTSEDTALHKAMRSQHLDIDKLLVKEDPEFEFSVNHAQETPLDNDWTTTIHISASTEDNENVIKEPS</sequence>
<dbReference type="Pfam" id="PF12796">
    <property type="entry name" value="Ank_2"/>
    <property type="match status" value="1"/>
</dbReference>
<dbReference type="InterPro" id="IPR002110">
    <property type="entry name" value="Ankyrin_rpt"/>
</dbReference>
<dbReference type="STRING" id="33114.A0A2G2W4A3"/>
<dbReference type="InterPro" id="IPR036770">
    <property type="entry name" value="Ankyrin_rpt-contain_sf"/>
</dbReference>
<evidence type="ECO:0000313" key="2">
    <source>
        <dbReference type="Proteomes" id="UP000224567"/>
    </source>
</evidence>
<name>A0A2G2W4A3_CAPBA</name>